<feature type="region of interest" description="Disordered" evidence="1">
    <location>
        <begin position="96"/>
        <end position="240"/>
    </location>
</feature>
<protein>
    <recommendedName>
        <fullName evidence="4">DNA primase</fullName>
    </recommendedName>
</protein>
<evidence type="ECO:0008006" key="4">
    <source>
        <dbReference type="Google" id="ProtNLM"/>
    </source>
</evidence>
<comment type="caution">
    <text evidence="2">The sequence shown here is derived from an EMBL/GenBank/DDBJ whole genome shotgun (WGS) entry which is preliminary data.</text>
</comment>
<dbReference type="RefSeq" id="WP_174872729.1">
    <property type="nucleotide sequence ID" value="NZ_BAAATH010000017.1"/>
</dbReference>
<reference evidence="2 3" key="1">
    <citation type="submission" date="2019-12" db="EMBL/GenBank/DDBJ databases">
        <title>Whole genome shotgun sequence of Streptomyces caniferus NBRC 15389.</title>
        <authorList>
            <person name="Ichikawa N."/>
            <person name="Kimura A."/>
            <person name="Kitahashi Y."/>
            <person name="Komaki H."/>
            <person name="Tamura T."/>
        </authorList>
    </citation>
    <scope>NUCLEOTIDE SEQUENCE [LARGE SCALE GENOMIC DNA]</scope>
    <source>
        <strain evidence="2 3">NBRC 15389</strain>
    </source>
</reference>
<dbReference type="AlphaFoldDB" id="A0A640SEC4"/>
<organism evidence="2 3">
    <name type="scientific">Streptomyces caniferus</name>
    <dbReference type="NCBI Taxonomy" id="285557"/>
    <lineage>
        <taxon>Bacteria</taxon>
        <taxon>Bacillati</taxon>
        <taxon>Actinomycetota</taxon>
        <taxon>Actinomycetes</taxon>
        <taxon>Kitasatosporales</taxon>
        <taxon>Streptomycetaceae</taxon>
        <taxon>Streptomyces</taxon>
    </lineage>
</organism>
<evidence type="ECO:0000313" key="2">
    <source>
        <dbReference type="EMBL" id="GFE07925.1"/>
    </source>
</evidence>
<gene>
    <name evidence="2" type="ORF">Scani_41930</name>
</gene>
<feature type="compositionally biased region" description="Low complexity" evidence="1">
    <location>
        <begin position="153"/>
        <end position="166"/>
    </location>
</feature>
<evidence type="ECO:0000256" key="1">
    <source>
        <dbReference type="SAM" id="MobiDB-lite"/>
    </source>
</evidence>
<dbReference type="Proteomes" id="UP000435837">
    <property type="component" value="Unassembled WGS sequence"/>
</dbReference>
<accession>A0A640SEC4</accession>
<feature type="compositionally biased region" description="Low complexity" evidence="1">
    <location>
        <begin position="189"/>
        <end position="231"/>
    </location>
</feature>
<dbReference type="EMBL" id="BLIN01000005">
    <property type="protein sequence ID" value="GFE07925.1"/>
    <property type="molecule type" value="Genomic_DNA"/>
</dbReference>
<feature type="compositionally biased region" description="Basic and acidic residues" evidence="1">
    <location>
        <begin position="132"/>
        <end position="146"/>
    </location>
</feature>
<name>A0A640SEC4_9ACTN</name>
<sequence>MMNNAKIGVALVGGYLLGRTKKAKMAIGLGMFLAGRKLNLDPRQLGSMVANSPVLGPLNDQVRKELVEATKSAAGAALTQRMTGLADSLHERTLALDEGGTTDGADRGQDDRDAESEDEPRGDAKEPDDDAADPKGADDAGSEKPAPRRRTAAKSSSESSSDSSAKSGKKSAPAKKSAGADRSAKARRPASSASGTSGKAAATTSRGRTSTAPGRKAASGARHKASGAARAAADRGGRNA</sequence>
<evidence type="ECO:0000313" key="3">
    <source>
        <dbReference type="Proteomes" id="UP000435837"/>
    </source>
</evidence>
<proteinExistence type="predicted"/>